<evidence type="ECO:0000256" key="5">
    <source>
        <dbReference type="SAM" id="MobiDB-lite"/>
    </source>
</evidence>
<dbReference type="InterPro" id="IPR012706">
    <property type="entry name" value="Rib_alpha_Esp_rpt"/>
</dbReference>
<evidence type="ECO:0000256" key="6">
    <source>
        <dbReference type="SAM" id="Phobius"/>
    </source>
</evidence>
<keyword evidence="2" id="KW-0964">Secreted</keyword>
<evidence type="ECO:0000313" key="10">
    <source>
        <dbReference type="Proteomes" id="UP000257317"/>
    </source>
</evidence>
<evidence type="ECO:0000256" key="3">
    <source>
        <dbReference type="ARBA" id="ARBA00022729"/>
    </source>
</evidence>
<accession>A0A2Z6T6W6</accession>
<proteinExistence type="predicted"/>
<evidence type="ECO:0000256" key="7">
    <source>
        <dbReference type="SAM" id="SignalP"/>
    </source>
</evidence>
<dbReference type="Pfam" id="PF00746">
    <property type="entry name" value="Gram_pos_anchor"/>
    <property type="match status" value="1"/>
</dbReference>
<evidence type="ECO:0000259" key="8">
    <source>
        <dbReference type="PROSITE" id="PS50847"/>
    </source>
</evidence>
<dbReference type="Proteomes" id="UP000257317">
    <property type="component" value="Unassembled WGS sequence"/>
</dbReference>
<dbReference type="NCBIfam" id="TIGR01167">
    <property type="entry name" value="LPXTG_anchor"/>
    <property type="match status" value="1"/>
</dbReference>
<keyword evidence="6" id="KW-0812">Transmembrane</keyword>
<feature type="signal peptide" evidence="7">
    <location>
        <begin position="1"/>
        <end position="33"/>
    </location>
</feature>
<protein>
    <recommendedName>
        <fullName evidence="8">Gram-positive cocci surface proteins LPxTG domain-containing protein</fullName>
    </recommendedName>
</protein>
<feature type="compositionally biased region" description="Low complexity" evidence="5">
    <location>
        <begin position="141"/>
        <end position="151"/>
    </location>
</feature>
<feature type="transmembrane region" description="Helical" evidence="6">
    <location>
        <begin position="217"/>
        <end position="236"/>
    </location>
</feature>
<dbReference type="InterPro" id="IPR059115">
    <property type="entry name" value="Rib"/>
</dbReference>
<evidence type="ECO:0000256" key="2">
    <source>
        <dbReference type="ARBA" id="ARBA00022525"/>
    </source>
</evidence>
<keyword evidence="1" id="KW-0134">Cell wall</keyword>
<keyword evidence="6" id="KW-0472">Membrane</keyword>
<keyword evidence="3 7" id="KW-0732">Signal</keyword>
<evidence type="ECO:0000256" key="4">
    <source>
        <dbReference type="ARBA" id="ARBA00023088"/>
    </source>
</evidence>
<dbReference type="NCBIfam" id="TIGR02331">
    <property type="entry name" value="rib_alpha"/>
    <property type="match status" value="1"/>
</dbReference>
<feature type="domain" description="Gram-positive cocci surface proteins LPxTG" evidence="8">
    <location>
        <begin position="208"/>
        <end position="240"/>
    </location>
</feature>
<dbReference type="OrthoDB" id="2329949at2"/>
<keyword evidence="4" id="KW-0572">Peptidoglycan-anchor</keyword>
<organism evidence="9 10">
    <name type="scientific">Lactobacillus rodentium</name>
    <dbReference type="NCBI Taxonomy" id="947835"/>
    <lineage>
        <taxon>Bacteria</taxon>
        <taxon>Bacillati</taxon>
        <taxon>Bacillota</taxon>
        <taxon>Bacilli</taxon>
        <taxon>Lactobacillales</taxon>
        <taxon>Lactobacillaceae</taxon>
        <taxon>Lactobacillus</taxon>
    </lineage>
</organism>
<reference evidence="10" key="1">
    <citation type="submission" date="2018-03" db="EMBL/GenBank/DDBJ databases">
        <title>New taxa in the Lactobacillus gasseri group.</title>
        <authorList>
            <person name="Tanizawa Y."/>
            <person name="Tohno M."/>
            <person name="Endo A."/>
            <person name="Arita M."/>
        </authorList>
    </citation>
    <scope>NUCLEOTIDE SEQUENCE [LARGE SCALE GENOMIC DNA]</scope>
    <source>
        <strain evidence="10">DSM 24759</strain>
    </source>
</reference>
<sequence length="240" mass="24950">MKKLSTKKNKLFMGLGALALIATLSLSSQSVKAADTTDQAKIDQDQLNAHKDLQAYNYPLTAQELTTTVGQLPSAEAGVANWSSLPAGTTAVWNMNPDISKAGLSYGQIIVTFPDGSASALAVDVKTTGDSASVKEENSSDADVTTNDTADTNVDEADQIDTPVTVSDVKKGQVITKDGSNVPEAIAPKTEAAVIENETSHVDGDGALPQTSSKNTILTLISGIMLAALGLGMLTVKERN</sequence>
<dbReference type="EMBL" id="BFBY01000006">
    <property type="protein sequence ID" value="GBG05014.1"/>
    <property type="molecule type" value="Genomic_DNA"/>
</dbReference>
<feature type="chain" id="PRO_5016444810" description="Gram-positive cocci surface proteins LPxTG domain-containing protein" evidence="7">
    <location>
        <begin position="34"/>
        <end position="240"/>
    </location>
</feature>
<evidence type="ECO:0000313" key="9">
    <source>
        <dbReference type="EMBL" id="GBG05014.1"/>
    </source>
</evidence>
<dbReference type="Pfam" id="PF08428">
    <property type="entry name" value="Rib"/>
    <property type="match status" value="1"/>
</dbReference>
<keyword evidence="10" id="KW-1185">Reference proteome</keyword>
<gene>
    <name evidence="9" type="ORF">LrDSM24759_09280</name>
</gene>
<comment type="caution">
    <text evidence="9">The sequence shown here is derived from an EMBL/GenBank/DDBJ whole genome shotgun (WGS) entry which is preliminary data.</text>
</comment>
<name>A0A2Z6T6W6_9LACO</name>
<dbReference type="InterPro" id="IPR019931">
    <property type="entry name" value="LPXTG_anchor"/>
</dbReference>
<keyword evidence="6" id="KW-1133">Transmembrane helix</keyword>
<dbReference type="PROSITE" id="PS50847">
    <property type="entry name" value="GRAM_POS_ANCHORING"/>
    <property type="match status" value="1"/>
</dbReference>
<dbReference type="AlphaFoldDB" id="A0A2Z6T6W6"/>
<dbReference type="RefSeq" id="WP_117118343.1">
    <property type="nucleotide sequence ID" value="NZ_BFBY01000006.1"/>
</dbReference>
<evidence type="ECO:0000256" key="1">
    <source>
        <dbReference type="ARBA" id="ARBA00022512"/>
    </source>
</evidence>
<feature type="region of interest" description="Disordered" evidence="5">
    <location>
        <begin position="129"/>
        <end position="151"/>
    </location>
</feature>